<evidence type="ECO:0000259" key="3">
    <source>
        <dbReference type="PROSITE" id="PS51186"/>
    </source>
</evidence>
<dbReference type="CDD" id="cd04301">
    <property type="entry name" value="NAT_SF"/>
    <property type="match status" value="1"/>
</dbReference>
<dbReference type="PANTHER" id="PTHR13947">
    <property type="entry name" value="GNAT FAMILY N-ACETYLTRANSFERASE"/>
    <property type="match status" value="1"/>
</dbReference>
<proteinExistence type="predicted"/>
<name>A0AA38J6E3_9AGAR</name>
<protein>
    <submittedName>
        <fullName evidence="4">Acyl-CoA N-acyltransferase</fullName>
    </submittedName>
</protein>
<dbReference type="InterPro" id="IPR050769">
    <property type="entry name" value="NAT_camello-type"/>
</dbReference>
<dbReference type="InterPro" id="IPR016181">
    <property type="entry name" value="Acyl_CoA_acyltransferase"/>
</dbReference>
<feature type="domain" description="N-acetyltransferase" evidence="3">
    <location>
        <begin position="13"/>
        <end position="201"/>
    </location>
</feature>
<comment type="caution">
    <text evidence="4">The sequence shown here is derived from an EMBL/GenBank/DDBJ whole genome shotgun (WGS) entry which is preliminary data.</text>
</comment>
<reference evidence="4" key="2">
    <citation type="journal article" date="2023" name="Proc. Natl. Acad. Sci. U.S.A.">
        <title>A global phylogenomic analysis of the shiitake genus Lentinula.</title>
        <authorList>
            <person name="Sierra-Patev S."/>
            <person name="Min B."/>
            <person name="Naranjo-Ortiz M."/>
            <person name="Looney B."/>
            <person name="Konkel Z."/>
            <person name="Slot J.C."/>
            <person name="Sakamoto Y."/>
            <person name="Steenwyk J.L."/>
            <person name="Rokas A."/>
            <person name="Carro J."/>
            <person name="Camarero S."/>
            <person name="Ferreira P."/>
            <person name="Molpeceres G."/>
            <person name="Ruiz-Duenas F.J."/>
            <person name="Serrano A."/>
            <person name="Henrissat B."/>
            <person name="Drula E."/>
            <person name="Hughes K.W."/>
            <person name="Mata J.L."/>
            <person name="Ishikawa N.K."/>
            <person name="Vargas-Isla R."/>
            <person name="Ushijima S."/>
            <person name="Smith C.A."/>
            <person name="Donoghue J."/>
            <person name="Ahrendt S."/>
            <person name="Andreopoulos W."/>
            <person name="He G."/>
            <person name="LaButti K."/>
            <person name="Lipzen A."/>
            <person name="Ng V."/>
            <person name="Riley R."/>
            <person name="Sandor L."/>
            <person name="Barry K."/>
            <person name="Martinez A.T."/>
            <person name="Xiao Y."/>
            <person name="Gibbons J.G."/>
            <person name="Terashima K."/>
            <person name="Grigoriev I.V."/>
            <person name="Hibbett D."/>
        </authorList>
    </citation>
    <scope>NUCLEOTIDE SEQUENCE</scope>
    <source>
        <strain evidence="4">ET3784</strain>
    </source>
</reference>
<keyword evidence="1" id="KW-0808">Transferase</keyword>
<dbReference type="PROSITE" id="PS51186">
    <property type="entry name" value="GNAT"/>
    <property type="match status" value="1"/>
</dbReference>
<gene>
    <name evidence="4" type="ORF">DFJ43DRAFT_542925</name>
</gene>
<dbReference type="AlphaFoldDB" id="A0AA38J6E3"/>
<evidence type="ECO:0000256" key="2">
    <source>
        <dbReference type="SAM" id="MobiDB-lite"/>
    </source>
</evidence>
<dbReference type="Pfam" id="PF00583">
    <property type="entry name" value="Acetyltransf_1"/>
    <property type="match status" value="1"/>
</dbReference>
<dbReference type="Proteomes" id="UP001176059">
    <property type="component" value="Unassembled WGS sequence"/>
</dbReference>
<sequence>MTSNSNSYTIDGITLKVCPPSSYRSIIPELAVLLKSCIDSNITMNFIQPFSLEDASEFWLSAEDNVIQGKQFVVIAQEAKERPEPEPEPKAQAGGLLHDPASDQEGTDDHLPNAKHRGEVGKLIVGKEHRKRGIGKMLLSCLEDKAREHGRTILVLDTQTGSGAELFYEHIGYTKVGVIPDVTMAPDGTQYTSCTFFYKKL</sequence>
<accession>A0AA38J6E3</accession>
<evidence type="ECO:0000313" key="5">
    <source>
        <dbReference type="Proteomes" id="UP001176059"/>
    </source>
</evidence>
<evidence type="ECO:0000256" key="1">
    <source>
        <dbReference type="ARBA" id="ARBA00022679"/>
    </source>
</evidence>
<organism evidence="4 5">
    <name type="scientific">Lentinula guzmanii</name>
    <dbReference type="NCBI Taxonomy" id="2804957"/>
    <lineage>
        <taxon>Eukaryota</taxon>
        <taxon>Fungi</taxon>
        <taxon>Dikarya</taxon>
        <taxon>Basidiomycota</taxon>
        <taxon>Agaricomycotina</taxon>
        <taxon>Agaricomycetes</taxon>
        <taxon>Agaricomycetidae</taxon>
        <taxon>Agaricales</taxon>
        <taxon>Marasmiineae</taxon>
        <taxon>Omphalotaceae</taxon>
        <taxon>Lentinula</taxon>
    </lineage>
</organism>
<dbReference type="SUPFAM" id="SSF55729">
    <property type="entry name" value="Acyl-CoA N-acyltransferases (Nat)"/>
    <property type="match status" value="1"/>
</dbReference>
<reference evidence="4" key="1">
    <citation type="submission" date="2022-08" db="EMBL/GenBank/DDBJ databases">
        <authorList>
            <consortium name="DOE Joint Genome Institute"/>
            <person name="Min B."/>
            <person name="Sierra-Patev S."/>
            <person name="Naranjo-Ortiz M."/>
            <person name="Looney B."/>
            <person name="Konkel Z."/>
            <person name="Slot J.C."/>
            <person name="Sakamoto Y."/>
            <person name="Steenwyk J.L."/>
            <person name="Rokas A."/>
            <person name="Carro J."/>
            <person name="Camarero S."/>
            <person name="Ferreira P."/>
            <person name="Molpeceres G."/>
            <person name="Ruiz-duenas F.J."/>
            <person name="Serrano A."/>
            <person name="Henrissat B."/>
            <person name="Drula E."/>
            <person name="Hughes K.W."/>
            <person name="Mata J.L."/>
            <person name="Ishikawa N.K."/>
            <person name="Vargas-Isla R."/>
            <person name="Ushijima S."/>
            <person name="Smith C.A."/>
            <person name="Ahrendt S."/>
            <person name="Andreopoulos W."/>
            <person name="He G."/>
            <person name="LaButti K."/>
            <person name="Lipzen A."/>
            <person name="Ng V."/>
            <person name="Riley R."/>
            <person name="Sandor L."/>
            <person name="Barry K."/>
            <person name="Martinez A.T."/>
            <person name="Xiao Y."/>
            <person name="Gibbons J.G."/>
            <person name="Terashima K."/>
            <person name="Hibbett D.S."/>
            <person name="Grigoriev I.V."/>
        </authorList>
    </citation>
    <scope>NUCLEOTIDE SEQUENCE</scope>
    <source>
        <strain evidence="4">ET3784</strain>
    </source>
</reference>
<feature type="region of interest" description="Disordered" evidence="2">
    <location>
        <begin position="79"/>
        <end position="115"/>
    </location>
</feature>
<keyword evidence="5" id="KW-1185">Reference proteome</keyword>
<dbReference type="InterPro" id="IPR000182">
    <property type="entry name" value="GNAT_dom"/>
</dbReference>
<dbReference type="PANTHER" id="PTHR13947:SF37">
    <property type="entry name" value="LD18367P"/>
    <property type="match status" value="1"/>
</dbReference>
<evidence type="ECO:0000313" key="4">
    <source>
        <dbReference type="EMBL" id="KAJ3727313.1"/>
    </source>
</evidence>
<feature type="compositionally biased region" description="Basic and acidic residues" evidence="2">
    <location>
        <begin position="79"/>
        <end position="89"/>
    </location>
</feature>
<dbReference type="EMBL" id="JANVFO010000041">
    <property type="protein sequence ID" value="KAJ3727313.1"/>
    <property type="molecule type" value="Genomic_DNA"/>
</dbReference>
<dbReference type="GO" id="GO:0008080">
    <property type="term" value="F:N-acetyltransferase activity"/>
    <property type="evidence" value="ECO:0007669"/>
    <property type="project" value="InterPro"/>
</dbReference>
<dbReference type="Gene3D" id="3.40.630.30">
    <property type="match status" value="1"/>
</dbReference>